<evidence type="ECO:0000313" key="2">
    <source>
        <dbReference type="EMBL" id="KOX68853.1"/>
    </source>
</evidence>
<reference evidence="2 3" key="1">
    <citation type="submission" date="2015-07" db="EMBL/GenBank/DDBJ databases">
        <title>The genome of Melipona quadrifasciata.</title>
        <authorList>
            <person name="Pan H."/>
            <person name="Kapheim K."/>
        </authorList>
    </citation>
    <scope>NUCLEOTIDE SEQUENCE [LARGE SCALE GENOMIC DNA]</scope>
    <source>
        <strain evidence="2">0111107301</strain>
        <tissue evidence="2">Whole body</tissue>
    </source>
</reference>
<dbReference type="EMBL" id="KQ435912">
    <property type="protein sequence ID" value="KOX68853.1"/>
    <property type="molecule type" value="Genomic_DNA"/>
</dbReference>
<gene>
    <name evidence="2" type="ORF">WN51_06251</name>
</gene>
<dbReference type="AlphaFoldDB" id="A0A0M8ZSQ8"/>
<evidence type="ECO:0000256" key="1">
    <source>
        <dbReference type="SAM" id="MobiDB-lite"/>
    </source>
</evidence>
<name>A0A0M8ZSQ8_9HYME</name>
<keyword evidence="3" id="KW-1185">Reference proteome</keyword>
<proteinExistence type="predicted"/>
<evidence type="ECO:0000313" key="3">
    <source>
        <dbReference type="Proteomes" id="UP000053105"/>
    </source>
</evidence>
<feature type="region of interest" description="Disordered" evidence="1">
    <location>
        <begin position="44"/>
        <end position="81"/>
    </location>
</feature>
<accession>A0A0M8ZSQ8</accession>
<feature type="compositionally biased region" description="Basic and acidic residues" evidence="1">
    <location>
        <begin position="47"/>
        <end position="61"/>
    </location>
</feature>
<sequence>MKCRALTQLNSSNFIFLPTGEHLNVQQFERKDIGHPVHLAKSSTKIHSCDSHKKNHERSTLLDDDDDDDGRKTKRMGTVTPGNGSYLIRTLSLDDFLRSSVVGPIEGEGKRGGKTVYLPTFVNKAAGTAWPCCRDQVKLMMKSSQTRNSKIRQRKTAIFMKSNGTSQIMEIYLLEQQGLLQITPRFIRALCPSSILRVLSVFQSAGTKCKLYWSFMLPIIGRLLPYYNVLSSVKNMPTSMES</sequence>
<protein>
    <submittedName>
        <fullName evidence="2">Uncharacterized protein</fullName>
    </submittedName>
</protein>
<dbReference type="Proteomes" id="UP000053105">
    <property type="component" value="Unassembled WGS sequence"/>
</dbReference>
<organism evidence="2 3">
    <name type="scientific">Melipona quadrifasciata</name>
    <dbReference type="NCBI Taxonomy" id="166423"/>
    <lineage>
        <taxon>Eukaryota</taxon>
        <taxon>Metazoa</taxon>
        <taxon>Ecdysozoa</taxon>
        <taxon>Arthropoda</taxon>
        <taxon>Hexapoda</taxon>
        <taxon>Insecta</taxon>
        <taxon>Pterygota</taxon>
        <taxon>Neoptera</taxon>
        <taxon>Endopterygota</taxon>
        <taxon>Hymenoptera</taxon>
        <taxon>Apocrita</taxon>
        <taxon>Aculeata</taxon>
        <taxon>Apoidea</taxon>
        <taxon>Anthophila</taxon>
        <taxon>Apidae</taxon>
        <taxon>Melipona</taxon>
    </lineage>
</organism>